<dbReference type="VEuPathDB" id="FungiDB:H257_02644"/>
<gene>
    <name evidence="1" type="ORF">H257_02644</name>
</gene>
<accession>W4H2G4</accession>
<dbReference type="AlphaFoldDB" id="W4H2G4"/>
<dbReference type="GeneID" id="20804640"/>
<organism evidence="1">
    <name type="scientific">Aphanomyces astaci</name>
    <name type="common">Crayfish plague agent</name>
    <dbReference type="NCBI Taxonomy" id="112090"/>
    <lineage>
        <taxon>Eukaryota</taxon>
        <taxon>Sar</taxon>
        <taxon>Stramenopiles</taxon>
        <taxon>Oomycota</taxon>
        <taxon>Saprolegniomycetes</taxon>
        <taxon>Saprolegniales</taxon>
        <taxon>Verrucalvaceae</taxon>
        <taxon>Aphanomyces</taxon>
    </lineage>
</organism>
<dbReference type="RefSeq" id="XP_009824677.1">
    <property type="nucleotide sequence ID" value="XM_009826375.1"/>
</dbReference>
<reference evidence="1" key="1">
    <citation type="submission" date="2013-12" db="EMBL/GenBank/DDBJ databases">
        <title>The Genome Sequence of Aphanomyces astaci APO3.</title>
        <authorList>
            <consortium name="The Broad Institute Genomics Platform"/>
            <person name="Russ C."/>
            <person name="Tyler B."/>
            <person name="van West P."/>
            <person name="Dieguez-Uribeondo J."/>
            <person name="Young S.K."/>
            <person name="Zeng Q."/>
            <person name="Gargeya S."/>
            <person name="Fitzgerald M."/>
            <person name="Abouelleil A."/>
            <person name="Alvarado L."/>
            <person name="Chapman S.B."/>
            <person name="Gainer-Dewar J."/>
            <person name="Goldberg J."/>
            <person name="Griggs A."/>
            <person name="Gujja S."/>
            <person name="Hansen M."/>
            <person name="Howarth C."/>
            <person name="Imamovic A."/>
            <person name="Ireland A."/>
            <person name="Larimer J."/>
            <person name="McCowan C."/>
            <person name="Murphy C."/>
            <person name="Pearson M."/>
            <person name="Poon T.W."/>
            <person name="Priest M."/>
            <person name="Roberts A."/>
            <person name="Saif S."/>
            <person name="Shea T."/>
            <person name="Sykes S."/>
            <person name="Wortman J."/>
            <person name="Nusbaum C."/>
            <person name="Birren B."/>
        </authorList>
    </citation>
    <scope>NUCLEOTIDE SEQUENCE [LARGE SCALE GENOMIC DNA]</scope>
    <source>
        <strain evidence="1">APO3</strain>
    </source>
</reference>
<proteinExistence type="predicted"/>
<dbReference type="EMBL" id="KI913117">
    <property type="protein sequence ID" value="ETV86205.1"/>
    <property type="molecule type" value="Genomic_DNA"/>
</dbReference>
<sequence>MDDDDAIMHKSAAALSSPDVFTAFQAMKTLLGTVRFTVQSDCAIWIRSIAMQVPHHDSLGFNFQLVRRWIEDTHTAPDYASSSSSDDDDEETSNVSTWTFDTLLELQLPFLHLCKSVCRDAASYQDCCVYELVRLAHAFLHHAQSYSDHKHVVTLSWALPWVPIMNSSSPSTATHVEILSLLVTITDEPSAHNNRAYAAMILSVLVASYPALLSTAPPPIVGHCVGASSFTGQDLSLPFAHQWLRLLFHAMLHLPSLHRHAWPLPSCDPSTFRRHAMAILAEEDDVLVDVLYHALRLPIPSPSIARDSTTTHTRNTSSLLASLWTEHSPAQWFADFCGLLDHDHLVLIDLVTSNETNALAYIVDMFRYVCTHWDLTRATWLDMGRLDDIVSMLTHCRVELTRLERHAVVGFNVGPLVRRLVVMEQLFDGDDDQSGGDVHE</sequence>
<dbReference type="OrthoDB" id="8251209at2759"/>
<dbReference type="InterPro" id="IPR024875">
    <property type="entry name" value="Protein_Lines"/>
</dbReference>
<evidence type="ECO:0008006" key="2">
    <source>
        <dbReference type="Google" id="ProtNLM"/>
    </source>
</evidence>
<evidence type="ECO:0000313" key="1">
    <source>
        <dbReference type="EMBL" id="ETV86205.1"/>
    </source>
</evidence>
<name>W4H2G4_APHAT</name>
<dbReference type="PANTHER" id="PTHR16057:SF1">
    <property type="entry name" value="PROTEIN LINES HOMOLOG 1"/>
    <property type="match status" value="1"/>
</dbReference>
<protein>
    <recommendedName>
        <fullName evidence="2">Protein Lines N-terminal domain-containing protein</fullName>
    </recommendedName>
</protein>
<dbReference type="PANTHER" id="PTHR16057">
    <property type="entry name" value="WINS1, 2 PROTEIN"/>
    <property type="match status" value="1"/>
</dbReference>